<dbReference type="PANTHER" id="PTHR46929:SF3">
    <property type="entry name" value="MYB_SANT-LIKE DOMAIN-CONTAINING PROTEIN"/>
    <property type="match status" value="1"/>
</dbReference>
<name>A0ABM0N822_PRUMU</name>
<reference evidence="3" key="1">
    <citation type="journal article" date="2012" name="Nat. Commun.">
        <title>The genome of Prunus mume.</title>
        <authorList>
            <person name="Zhang Q."/>
            <person name="Chen W."/>
            <person name="Sun L."/>
            <person name="Zhao F."/>
            <person name="Huang B."/>
            <person name="Yang W."/>
            <person name="Tao Y."/>
            <person name="Wang J."/>
            <person name="Yuan Z."/>
            <person name="Fan G."/>
            <person name="Xing Z."/>
            <person name="Han C."/>
            <person name="Pan H."/>
            <person name="Zhong X."/>
            <person name="Shi W."/>
            <person name="Liang X."/>
            <person name="Du D."/>
            <person name="Sun F."/>
            <person name="Xu Z."/>
            <person name="Hao R."/>
            <person name="Lv T."/>
            <person name="Lv Y."/>
            <person name="Zheng Z."/>
            <person name="Sun M."/>
            <person name="Luo L."/>
            <person name="Cai M."/>
            <person name="Gao Y."/>
            <person name="Wang J."/>
            <person name="Yin Y."/>
            <person name="Xu X."/>
            <person name="Cheng T."/>
            <person name="Wang J."/>
        </authorList>
    </citation>
    <scope>NUCLEOTIDE SEQUENCE [LARGE SCALE GENOMIC DNA]</scope>
</reference>
<organism evidence="3 4">
    <name type="scientific">Prunus mume</name>
    <name type="common">Japanese apricot</name>
    <name type="synonym">Armeniaca mume</name>
    <dbReference type="NCBI Taxonomy" id="102107"/>
    <lineage>
        <taxon>Eukaryota</taxon>
        <taxon>Viridiplantae</taxon>
        <taxon>Streptophyta</taxon>
        <taxon>Embryophyta</taxon>
        <taxon>Tracheophyta</taxon>
        <taxon>Spermatophyta</taxon>
        <taxon>Magnoliopsida</taxon>
        <taxon>eudicotyledons</taxon>
        <taxon>Gunneridae</taxon>
        <taxon>Pentapetalae</taxon>
        <taxon>rosids</taxon>
        <taxon>fabids</taxon>
        <taxon>Rosales</taxon>
        <taxon>Rosaceae</taxon>
        <taxon>Amygdaloideae</taxon>
        <taxon>Amygdaleae</taxon>
        <taxon>Prunus</taxon>
    </lineage>
</organism>
<dbReference type="GeneID" id="103320927"/>
<dbReference type="PANTHER" id="PTHR46929">
    <property type="entry name" value="EXPRESSED PROTEIN"/>
    <property type="match status" value="1"/>
</dbReference>
<evidence type="ECO:0000259" key="2">
    <source>
        <dbReference type="Pfam" id="PF12776"/>
    </source>
</evidence>
<feature type="domain" description="Myb/SANT-like" evidence="2">
    <location>
        <begin position="34"/>
        <end position="129"/>
    </location>
</feature>
<accession>A0ABM0N822</accession>
<evidence type="ECO:0000313" key="4">
    <source>
        <dbReference type="RefSeq" id="XP_008220887.1"/>
    </source>
</evidence>
<dbReference type="Pfam" id="PF12776">
    <property type="entry name" value="Myb_DNA-bind_3"/>
    <property type="match status" value="1"/>
</dbReference>
<evidence type="ECO:0000256" key="1">
    <source>
        <dbReference type="SAM" id="MobiDB-lite"/>
    </source>
</evidence>
<dbReference type="RefSeq" id="XP_008220887.1">
    <property type="nucleotide sequence ID" value="XM_008222665.1"/>
</dbReference>
<protein>
    <submittedName>
        <fullName evidence="4">Uncharacterized protein LOC103320927</fullName>
    </submittedName>
</protein>
<dbReference type="Proteomes" id="UP000694861">
    <property type="component" value="Linkage group LG2"/>
</dbReference>
<evidence type="ECO:0000313" key="3">
    <source>
        <dbReference type="Proteomes" id="UP000694861"/>
    </source>
</evidence>
<sequence>MNGFGGKEAYKVKSRKRKDKQGVEPEGEDKNYFRWNIAMERELADILREERSLGHKGDGGWKAVAYNTAANILAAQFNLQISADNIRNRVKSWKKFYEVGSDILSQSGFSWDSTKKMISVDEDHVWEEYVKSHDDARGFRFKVIENWDDIVDLCGKDRATGEGAETGADATEVMTPTNEVDHVDLDDDTQDLEDIHVVDDISPTSTNGQKRRNRASNSFDILPTKKRGVVKDVIADSIARMALSFEEFICADTKNLDPAEVYDEVQAVPGLSENEQLKACTWLIENDKQFQMLKALPIEKKESMLLMFIARGE</sequence>
<gene>
    <name evidence="4" type="primary">LOC103320927</name>
</gene>
<keyword evidence="3" id="KW-1185">Reference proteome</keyword>
<reference evidence="4" key="2">
    <citation type="submission" date="2025-08" db="UniProtKB">
        <authorList>
            <consortium name="RefSeq"/>
        </authorList>
    </citation>
    <scope>IDENTIFICATION</scope>
</reference>
<feature type="region of interest" description="Disordered" evidence="1">
    <location>
        <begin position="1"/>
        <end position="27"/>
    </location>
</feature>
<proteinExistence type="predicted"/>
<dbReference type="InterPro" id="IPR024752">
    <property type="entry name" value="Myb/SANT-like_dom"/>
</dbReference>